<dbReference type="PANTHER" id="PTHR28008">
    <property type="entry name" value="DOMAIN PROTEIN, PUTATIVE (AFU_ORTHOLOGUE AFUA_3G10980)-RELATED"/>
    <property type="match status" value="1"/>
</dbReference>
<feature type="transmembrane region" description="Helical" evidence="2">
    <location>
        <begin position="65"/>
        <end position="84"/>
    </location>
</feature>
<keyword evidence="2" id="KW-0472">Membrane</keyword>
<evidence type="ECO:0000313" key="4">
    <source>
        <dbReference type="EMBL" id="MBD3923435.1"/>
    </source>
</evidence>
<protein>
    <submittedName>
        <fullName evidence="4">VanZ family protein</fullName>
    </submittedName>
</protein>
<name>A0ABR8N5K7_9ACTN</name>
<evidence type="ECO:0000259" key="3">
    <source>
        <dbReference type="Pfam" id="PF04892"/>
    </source>
</evidence>
<comment type="caution">
    <text evidence="4">The sequence shown here is derived from an EMBL/GenBank/DDBJ whole genome shotgun (WGS) entry which is preliminary data.</text>
</comment>
<gene>
    <name evidence="4" type="ORF">IEZ26_02280</name>
</gene>
<dbReference type="PANTHER" id="PTHR28008:SF1">
    <property type="entry name" value="DOMAIN PROTEIN, PUTATIVE (AFU_ORTHOLOGUE AFUA_3G10980)-RELATED"/>
    <property type="match status" value="1"/>
</dbReference>
<feature type="compositionally biased region" description="Basic and acidic residues" evidence="1">
    <location>
        <begin position="155"/>
        <end position="169"/>
    </location>
</feature>
<feature type="domain" description="VanZ-like" evidence="3">
    <location>
        <begin position="47"/>
        <end position="136"/>
    </location>
</feature>
<proteinExistence type="predicted"/>
<sequence>MSVRPLSRRARTALGAALVAWVVLLSVVLLAPSSSGPDWVILHLTEVLQRLGLPEVLTSFGRVESMLNVVAFVPLSLLGSLLWTRPTWRDWTAVGFVVSFAVEVVQAVALDARQATNADVVANTLGMLVGALLGLLVLRLLDRRDRGASEGGADLADRQSPAEELEPPR</sequence>
<dbReference type="RefSeq" id="WP_191193305.1">
    <property type="nucleotide sequence ID" value="NZ_JACXYZ010000001.1"/>
</dbReference>
<organism evidence="4 5">
    <name type="scientific">Nocardioides cavernae</name>
    <dbReference type="NCBI Taxonomy" id="1921566"/>
    <lineage>
        <taxon>Bacteria</taxon>
        <taxon>Bacillati</taxon>
        <taxon>Actinomycetota</taxon>
        <taxon>Actinomycetes</taxon>
        <taxon>Propionibacteriales</taxon>
        <taxon>Nocardioidaceae</taxon>
        <taxon>Nocardioides</taxon>
    </lineage>
</organism>
<keyword evidence="5" id="KW-1185">Reference proteome</keyword>
<dbReference type="Pfam" id="PF04892">
    <property type="entry name" value="VanZ"/>
    <property type="match status" value="1"/>
</dbReference>
<evidence type="ECO:0000313" key="5">
    <source>
        <dbReference type="Proteomes" id="UP000618818"/>
    </source>
</evidence>
<dbReference type="EMBL" id="JACXYZ010000001">
    <property type="protein sequence ID" value="MBD3923435.1"/>
    <property type="molecule type" value="Genomic_DNA"/>
</dbReference>
<dbReference type="Proteomes" id="UP000618818">
    <property type="component" value="Unassembled WGS sequence"/>
</dbReference>
<evidence type="ECO:0000256" key="2">
    <source>
        <dbReference type="SAM" id="Phobius"/>
    </source>
</evidence>
<keyword evidence="2" id="KW-1133">Transmembrane helix</keyword>
<feature type="transmembrane region" description="Helical" evidence="2">
    <location>
        <begin position="91"/>
        <end position="109"/>
    </location>
</feature>
<feature type="region of interest" description="Disordered" evidence="1">
    <location>
        <begin position="148"/>
        <end position="169"/>
    </location>
</feature>
<reference evidence="4 5" key="1">
    <citation type="submission" date="2020-09" db="EMBL/GenBank/DDBJ databases">
        <title>novel species in genus Nocardioides.</title>
        <authorList>
            <person name="Zhang G."/>
        </authorList>
    </citation>
    <scope>NUCLEOTIDE SEQUENCE [LARGE SCALE GENOMIC DNA]</scope>
    <source>
        <strain evidence="4 5">KCTC 39551</strain>
    </source>
</reference>
<evidence type="ECO:0000256" key="1">
    <source>
        <dbReference type="SAM" id="MobiDB-lite"/>
    </source>
</evidence>
<dbReference type="InterPro" id="IPR006976">
    <property type="entry name" value="VanZ-like"/>
</dbReference>
<accession>A0ABR8N5K7</accession>
<keyword evidence="2" id="KW-0812">Transmembrane</keyword>
<feature type="transmembrane region" description="Helical" evidence="2">
    <location>
        <begin position="121"/>
        <end position="141"/>
    </location>
</feature>